<gene>
    <name evidence="2" type="ORF">Ani05nite_36400</name>
</gene>
<keyword evidence="1" id="KW-1133">Transmembrane helix</keyword>
<dbReference type="Proteomes" id="UP000647172">
    <property type="component" value="Unassembled WGS sequence"/>
</dbReference>
<feature type="transmembrane region" description="Helical" evidence="1">
    <location>
        <begin position="35"/>
        <end position="54"/>
    </location>
</feature>
<proteinExistence type="predicted"/>
<protein>
    <submittedName>
        <fullName evidence="2">Uncharacterized protein</fullName>
    </submittedName>
</protein>
<keyword evidence="3" id="KW-1185">Reference proteome</keyword>
<keyword evidence="1" id="KW-0472">Membrane</keyword>
<dbReference type="EMBL" id="BOMQ01000045">
    <property type="protein sequence ID" value="GIE50106.1"/>
    <property type="molecule type" value="Genomic_DNA"/>
</dbReference>
<evidence type="ECO:0000256" key="1">
    <source>
        <dbReference type="SAM" id="Phobius"/>
    </source>
</evidence>
<keyword evidence="1" id="KW-0812">Transmembrane</keyword>
<dbReference type="AlphaFoldDB" id="A0A919MM19"/>
<comment type="caution">
    <text evidence="2">The sequence shown here is derived from an EMBL/GenBank/DDBJ whole genome shotgun (WGS) entry which is preliminary data.</text>
</comment>
<name>A0A919MM19_9ACTN</name>
<feature type="transmembrane region" description="Helical" evidence="1">
    <location>
        <begin position="12"/>
        <end position="29"/>
    </location>
</feature>
<evidence type="ECO:0000313" key="2">
    <source>
        <dbReference type="EMBL" id="GIE50106.1"/>
    </source>
</evidence>
<organism evidence="2 3">
    <name type="scientific">Actinoplanes nipponensis</name>
    <dbReference type="NCBI Taxonomy" id="135950"/>
    <lineage>
        <taxon>Bacteria</taxon>
        <taxon>Bacillati</taxon>
        <taxon>Actinomycetota</taxon>
        <taxon>Actinomycetes</taxon>
        <taxon>Micromonosporales</taxon>
        <taxon>Micromonosporaceae</taxon>
        <taxon>Actinoplanes</taxon>
    </lineage>
</organism>
<reference evidence="2" key="1">
    <citation type="submission" date="2021-01" db="EMBL/GenBank/DDBJ databases">
        <title>Whole genome shotgun sequence of Actinoplanes nipponensis NBRC 14063.</title>
        <authorList>
            <person name="Komaki H."/>
            <person name="Tamura T."/>
        </authorList>
    </citation>
    <scope>NUCLEOTIDE SEQUENCE</scope>
    <source>
        <strain evidence="2">NBRC 14063</strain>
    </source>
</reference>
<accession>A0A919MM19</accession>
<evidence type="ECO:0000313" key="3">
    <source>
        <dbReference type="Proteomes" id="UP000647172"/>
    </source>
</evidence>
<dbReference type="RefSeq" id="WP_203769758.1">
    <property type="nucleotide sequence ID" value="NZ_BAAAYJ010000107.1"/>
</dbReference>
<sequence length="70" mass="7343">MIRRHGSRPTIALWMLVALADVALVVAAAGALAVLLVVAGAMVLAGAAAGYLLLQRRAVPQRESVLRRRA</sequence>